<protein>
    <submittedName>
        <fullName evidence="3">Uncharacterized protein</fullName>
    </submittedName>
</protein>
<organism evidence="3 4">
    <name type="scientific">Apiospora saccharicola</name>
    <dbReference type="NCBI Taxonomy" id="335842"/>
    <lineage>
        <taxon>Eukaryota</taxon>
        <taxon>Fungi</taxon>
        <taxon>Dikarya</taxon>
        <taxon>Ascomycota</taxon>
        <taxon>Pezizomycotina</taxon>
        <taxon>Sordariomycetes</taxon>
        <taxon>Xylariomycetidae</taxon>
        <taxon>Amphisphaeriales</taxon>
        <taxon>Apiosporaceae</taxon>
        <taxon>Apiospora</taxon>
    </lineage>
</organism>
<accession>A0ABR1VB89</accession>
<evidence type="ECO:0000256" key="1">
    <source>
        <dbReference type="SAM" id="MobiDB-lite"/>
    </source>
</evidence>
<sequence>MKLSAIGLLALSSMVEARNIIQRRGGAGLEKLGLFEAAPVPHRRQVGNMSTAAPTTTPAPMTDPAPLSVTTQLVTVNQSVLATTTQSFWSNSTVTLTLPCSSCPGGVTTVTTCVSSSATPAPAPAPATTSTLWQSGNVTVTQPCPVCTQLSPQPTQPIVFISSNCTWTQPAPAMSTHKHHHPVRPVITTSTASSAVWVSKGTVTVTSTLPCSTTMPAPWTSVSNIVSTVVVTQPAPAVITQVPIQRLSTVTLAPSTVVVAPTQAAPSAQPQQPVTPQPQPQPTTTAATTSAPAAVKTGGAASFGVSTASGLLFGLSGAAFALL</sequence>
<evidence type="ECO:0000313" key="4">
    <source>
        <dbReference type="Proteomes" id="UP001446871"/>
    </source>
</evidence>
<proteinExistence type="predicted"/>
<dbReference type="EMBL" id="JAQQWM010000004">
    <property type="protein sequence ID" value="KAK8068167.1"/>
    <property type="molecule type" value="Genomic_DNA"/>
</dbReference>
<feature type="compositionally biased region" description="Low complexity" evidence="1">
    <location>
        <begin position="282"/>
        <end position="291"/>
    </location>
</feature>
<dbReference type="Proteomes" id="UP001446871">
    <property type="component" value="Unassembled WGS sequence"/>
</dbReference>
<comment type="caution">
    <text evidence="3">The sequence shown here is derived from an EMBL/GenBank/DDBJ whole genome shotgun (WGS) entry which is preliminary data.</text>
</comment>
<feature type="chain" id="PRO_5046931963" evidence="2">
    <location>
        <begin position="18"/>
        <end position="323"/>
    </location>
</feature>
<evidence type="ECO:0000256" key="2">
    <source>
        <dbReference type="SAM" id="SignalP"/>
    </source>
</evidence>
<feature type="region of interest" description="Disordered" evidence="1">
    <location>
        <begin position="263"/>
        <end position="291"/>
    </location>
</feature>
<keyword evidence="2" id="KW-0732">Signal</keyword>
<evidence type="ECO:0000313" key="3">
    <source>
        <dbReference type="EMBL" id="KAK8068167.1"/>
    </source>
</evidence>
<feature type="compositionally biased region" description="Low complexity" evidence="1">
    <location>
        <begin position="263"/>
        <end position="272"/>
    </location>
</feature>
<gene>
    <name evidence="3" type="ORF">PG996_007279</name>
</gene>
<reference evidence="3 4" key="1">
    <citation type="submission" date="2023-01" db="EMBL/GenBank/DDBJ databases">
        <title>Analysis of 21 Apiospora genomes using comparative genomics revels a genus with tremendous synthesis potential of carbohydrate active enzymes and secondary metabolites.</title>
        <authorList>
            <person name="Sorensen T."/>
        </authorList>
    </citation>
    <scope>NUCLEOTIDE SEQUENCE [LARGE SCALE GENOMIC DNA]</scope>
    <source>
        <strain evidence="3 4">CBS 83171</strain>
    </source>
</reference>
<feature type="signal peptide" evidence="2">
    <location>
        <begin position="1"/>
        <end position="17"/>
    </location>
</feature>
<keyword evidence="4" id="KW-1185">Reference proteome</keyword>
<name>A0ABR1VB89_9PEZI</name>